<sequence>MTTTTHSPAATTADPRARRRRDARPFLGGLAIAACVPYLTLKIAWLAGSHVGIPEGSELRTPEGEDGLFAANAMTAVMDALVIVLVLALTRAWGRRLPAWLLITPLWVATGLLAPILVGFPSMALIEAFSGSPAGSGQDEIFLDPWVFTAVYTGFGVQALALGGLFTLYVRDRFGHLLSGRLAALAPAATAAAQRAGAGAAVLVLAFPAGMNALWLAGGTAGLSKSERGERDALFHLTSATSVLFALAAAAGVLLLAFRPRRLGGTRVFTAVAAAWVGGAATANWGGWLLMAEVFNSGAVSGAERATPLMTLVHTAEVTAGVLVLAVGAHLFAERAARAAAPRQAP</sequence>
<feature type="transmembrane region" description="Helical" evidence="1">
    <location>
        <begin position="268"/>
        <end position="291"/>
    </location>
</feature>
<gene>
    <name evidence="2" type="ORF">RM779_19955</name>
</gene>
<keyword evidence="3" id="KW-1185">Reference proteome</keyword>
<name>A0ABU2S8V8_9ACTN</name>
<keyword evidence="1" id="KW-0472">Membrane</keyword>
<accession>A0ABU2S8V8</accession>
<dbReference type="EMBL" id="JAVREV010000011">
    <property type="protein sequence ID" value="MDT0444859.1"/>
    <property type="molecule type" value="Genomic_DNA"/>
</dbReference>
<feature type="transmembrane region" description="Helical" evidence="1">
    <location>
        <begin position="26"/>
        <end position="48"/>
    </location>
</feature>
<keyword evidence="1" id="KW-0812">Transmembrane</keyword>
<feature type="transmembrane region" description="Helical" evidence="1">
    <location>
        <begin position="233"/>
        <end position="256"/>
    </location>
</feature>
<comment type="caution">
    <text evidence="2">The sequence shown here is derived from an EMBL/GenBank/DDBJ whole genome shotgun (WGS) entry which is preliminary data.</text>
</comment>
<evidence type="ECO:0000313" key="2">
    <source>
        <dbReference type="EMBL" id="MDT0444859.1"/>
    </source>
</evidence>
<evidence type="ECO:0000256" key="1">
    <source>
        <dbReference type="SAM" id="Phobius"/>
    </source>
</evidence>
<feature type="transmembrane region" description="Helical" evidence="1">
    <location>
        <begin position="146"/>
        <end position="170"/>
    </location>
</feature>
<dbReference type="Proteomes" id="UP001183615">
    <property type="component" value="Unassembled WGS sequence"/>
</dbReference>
<proteinExistence type="predicted"/>
<evidence type="ECO:0000313" key="3">
    <source>
        <dbReference type="Proteomes" id="UP001183615"/>
    </source>
</evidence>
<organism evidence="2 3">
    <name type="scientific">Streptomyces johnsoniae</name>
    <dbReference type="NCBI Taxonomy" id="3075532"/>
    <lineage>
        <taxon>Bacteria</taxon>
        <taxon>Bacillati</taxon>
        <taxon>Actinomycetota</taxon>
        <taxon>Actinomycetes</taxon>
        <taxon>Kitasatosporales</taxon>
        <taxon>Streptomycetaceae</taxon>
        <taxon>Streptomyces</taxon>
    </lineage>
</organism>
<keyword evidence="1" id="KW-1133">Transmembrane helix</keyword>
<feature type="transmembrane region" description="Helical" evidence="1">
    <location>
        <begin position="101"/>
        <end position="126"/>
    </location>
</feature>
<reference evidence="3" key="1">
    <citation type="submission" date="2023-07" db="EMBL/GenBank/DDBJ databases">
        <title>30 novel species of actinomycetes from the DSMZ collection.</title>
        <authorList>
            <person name="Nouioui I."/>
        </authorList>
    </citation>
    <scope>NUCLEOTIDE SEQUENCE [LARGE SCALE GENOMIC DNA]</scope>
    <source>
        <strain evidence="3">DSM 41886</strain>
    </source>
</reference>
<feature type="transmembrane region" description="Helical" evidence="1">
    <location>
        <begin position="68"/>
        <end position="89"/>
    </location>
</feature>
<dbReference type="RefSeq" id="WP_311619103.1">
    <property type="nucleotide sequence ID" value="NZ_JAVREV010000011.1"/>
</dbReference>
<protein>
    <recommendedName>
        <fullName evidence="4">Aromatic ring-opening dioxygenase LigA</fullName>
    </recommendedName>
</protein>
<feature type="transmembrane region" description="Helical" evidence="1">
    <location>
        <begin position="311"/>
        <end position="333"/>
    </location>
</feature>
<evidence type="ECO:0008006" key="4">
    <source>
        <dbReference type="Google" id="ProtNLM"/>
    </source>
</evidence>